<dbReference type="PANTHER" id="PTHR23236:SF16">
    <property type="entry name" value="POLYADENYLATE-BINDING PROTEIN 2"/>
    <property type="match status" value="1"/>
</dbReference>
<dbReference type="SUPFAM" id="SSF54928">
    <property type="entry name" value="RNA-binding domain, RBD"/>
    <property type="match status" value="1"/>
</dbReference>
<keyword evidence="5" id="KW-0694">RNA-binding</keyword>
<keyword evidence="3" id="KW-0963">Cytoplasm</keyword>
<dbReference type="GO" id="GO:0005737">
    <property type="term" value="C:cytoplasm"/>
    <property type="evidence" value="ECO:0007669"/>
    <property type="project" value="UniProtKB-SubCell"/>
</dbReference>
<dbReference type="PANTHER" id="PTHR23236">
    <property type="entry name" value="EUKARYOTIC TRANSLATION INITIATION FACTOR 4B/4H"/>
    <property type="match status" value="1"/>
</dbReference>
<dbReference type="InterPro" id="IPR012677">
    <property type="entry name" value="Nucleotide-bd_a/b_plait_sf"/>
</dbReference>
<evidence type="ECO:0000256" key="2">
    <source>
        <dbReference type="ARBA" id="ARBA00004496"/>
    </source>
</evidence>
<dbReference type="GO" id="GO:0008143">
    <property type="term" value="F:poly(A) binding"/>
    <property type="evidence" value="ECO:0007669"/>
    <property type="project" value="TreeGrafter"/>
</dbReference>
<gene>
    <name evidence="9" type="primary">LOC123018645</name>
</gene>
<evidence type="ECO:0000256" key="8">
    <source>
        <dbReference type="SAM" id="MobiDB-lite"/>
    </source>
</evidence>
<organism evidence="9 10">
    <name type="scientific">Varanus komodoensis</name>
    <name type="common">Komodo dragon</name>
    <dbReference type="NCBI Taxonomy" id="61221"/>
    <lineage>
        <taxon>Eukaryota</taxon>
        <taxon>Metazoa</taxon>
        <taxon>Chordata</taxon>
        <taxon>Craniata</taxon>
        <taxon>Vertebrata</taxon>
        <taxon>Euteleostomi</taxon>
        <taxon>Lepidosauria</taxon>
        <taxon>Squamata</taxon>
        <taxon>Bifurcata</taxon>
        <taxon>Unidentata</taxon>
        <taxon>Episquamata</taxon>
        <taxon>Toxicofera</taxon>
        <taxon>Anguimorpha</taxon>
        <taxon>Paleoanguimorpha</taxon>
        <taxon>Varanoidea</taxon>
        <taxon>Varanidae</taxon>
        <taxon>Varanus</taxon>
    </lineage>
</organism>
<keyword evidence="4" id="KW-0507">mRNA processing</keyword>
<evidence type="ECO:0000313" key="9">
    <source>
        <dbReference type="Ensembl" id="ENSVKKP00000011965.1"/>
    </source>
</evidence>
<evidence type="ECO:0000256" key="3">
    <source>
        <dbReference type="ARBA" id="ARBA00022490"/>
    </source>
</evidence>
<accession>A0A8D2JHJ6</accession>
<name>A0A8D2JHJ6_VARKO</name>
<sequence length="339" mass="37380">MEEEAEKLKELQNEVEKQMNMSPPPGNAGPVIMSLEEKMEADARSIYVGNVSVPPPHPHFIREAKTPLRRLMPRIISSRWITGRQPKSLRPTSTAVAPSTGSPSSVTSTLVTPRGESGVTGPALSLFRLRAPQQPSGRRTQEPARTRPGSAPQQKLQTASPLLTLLPGFPQRFAYIEFSDKESVRTSLALDESLFRGRQIKVIPKRTNRPGISTTDRGFPRTRYRGRGSGYSSSRARFYSGFSSRPPRGRAYRSDPLLSLGWGCGGSAAQRRWAAHGWRRASALRAGGRIPGCPGPKATWQAKEVGWELQPLVLAKDSLSAETTVRWKRTVQIGRELGH</sequence>
<feature type="compositionally biased region" description="Low complexity" evidence="8">
    <location>
        <begin position="91"/>
        <end position="113"/>
    </location>
</feature>
<reference evidence="9" key="1">
    <citation type="submission" date="2025-08" db="UniProtKB">
        <authorList>
            <consortium name="Ensembl"/>
        </authorList>
    </citation>
    <scope>IDENTIFICATION</scope>
</reference>
<evidence type="ECO:0000256" key="7">
    <source>
        <dbReference type="ARBA" id="ARBA00023242"/>
    </source>
</evidence>
<evidence type="ECO:0000256" key="6">
    <source>
        <dbReference type="ARBA" id="ARBA00023054"/>
    </source>
</evidence>
<dbReference type="Ensembl" id="ENSVKKT00000012249.1">
    <property type="protein sequence ID" value="ENSVKKP00000011965.1"/>
    <property type="gene ID" value="ENSVKKG00000008326.1"/>
</dbReference>
<feature type="region of interest" description="Disordered" evidence="8">
    <location>
        <begin position="83"/>
        <end position="159"/>
    </location>
</feature>
<evidence type="ECO:0000256" key="5">
    <source>
        <dbReference type="ARBA" id="ARBA00022884"/>
    </source>
</evidence>
<evidence type="ECO:0008006" key="11">
    <source>
        <dbReference type="Google" id="ProtNLM"/>
    </source>
</evidence>
<protein>
    <recommendedName>
        <fullName evidence="11">RRM domain-containing protein</fullName>
    </recommendedName>
</protein>
<evidence type="ECO:0000256" key="1">
    <source>
        <dbReference type="ARBA" id="ARBA00004123"/>
    </source>
</evidence>
<reference evidence="9" key="2">
    <citation type="submission" date="2025-09" db="UniProtKB">
        <authorList>
            <consortium name="Ensembl"/>
        </authorList>
    </citation>
    <scope>IDENTIFICATION</scope>
</reference>
<dbReference type="AlphaFoldDB" id="A0A8D2JHJ6"/>
<dbReference type="GO" id="GO:0005634">
    <property type="term" value="C:nucleus"/>
    <property type="evidence" value="ECO:0007669"/>
    <property type="project" value="UniProtKB-SubCell"/>
</dbReference>
<evidence type="ECO:0000256" key="4">
    <source>
        <dbReference type="ARBA" id="ARBA00022664"/>
    </source>
</evidence>
<dbReference type="InterPro" id="IPR035979">
    <property type="entry name" value="RBD_domain_sf"/>
</dbReference>
<dbReference type="Gene3D" id="3.30.70.330">
    <property type="match status" value="1"/>
</dbReference>
<keyword evidence="7" id="KW-0539">Nucleus</keyword>
<evidence type="ECO:0000313" key="10">
    <source>
        <dbReference type="Proteomes" id="UP000694545"/>
    </source>
</evidence>
<keyword evidence="10" id="KW-1185">Reference proteome</keyword>
<proteinExistence type="predicted"/>
<dbReference type="GO" id="GO:0006397">
    <property type="term" value="P:mRNA processing"/>
    <property type="evidence" value="ECO:0007669"/>
    <property type="project" value="UniProtKB-KW"/>
</dbReference>
<keyword evidence="6" id="KW-0175">Coiled coil</keyword>
<feature type="region of interest" description="Disordered" evidence="8">
    <location>
        <begin position="207"/>
        <end position="231"/>
    </location>
</feature>
<dbReference type="Proteomes" id="UP000694545">
    <property type="component" value="Unplaced"/>
</dbReference>
<comment type="subcellular location">
    <subcellularLocation>
        <location evidence="2">Cytoplasm</location>
    </subcellularLocation>
    <subcellularLocation>
        <location evidence="1">Nucleus</location>
    </subcellularLocation>
</comment>